<dbReference type="PANTHER" id="PTHR37305:SF1">
    <property type="entry name" value="MEMBRANE PROTEIN"/>
    <property type="match status" value="1"/>
</dbReference>
<evidence type="ECO:0000313" key="3">
    <source>
        <dbReference type="Proteomes" id="UP001157126"/>
    </source>
</evidence>
<reference evidence="3" key="1">
    <citation type="journal article" date="2019" name="Int. J. Syst. Evol. Microbiol.">
        <title>The Global Catalogue of Microorganisms (GCM) 10K type strain sequencing project: providing services to taxonomists for standard genome sequencing and annotation.</title>
        <authorList>
            <consortium name="The Broad Institute Genomics Platform"/>
            <consortium name="The Broad Institute Genome Sequencing Center for Infectious Disease"/>
            <person name="Wu L."/>
            <person name="Ma J."/>
        </authorList>
    </citation>
    <scope>NUCLEOTIDE SEQUENCE [LARGE SCALE GENOMIC DNA]</scope>
    <source>
        <strain evidence="3">NBRC 113072</strain>
    </source>
</reference>
<keyword evidence="1" id="KW-0812">Transmembrane</keyword>
<proteinExistence type="predicted"/>
<keyword evidence="1" id="KW-1133">Transmembrane helix</keyword>
<dbReference type="EMBL" id="BSUO01000001">
    <property type="protein sequence ID" value="GMA41965.1"/>
    <property type="molecule type" value="Genomic_DNA"/>
</dbReference>
<accession>A0ABQ6IVJ6</accession>
<dbReference type="PANTHER" id="PTHR37305">
    <property type="entry name" value="INTEGRAL MEMBRANE PROTEIN-RELATED"/>
    <property type="match status" value="1"/>
</dbReference>
<feature type="transmembrane region" description="Helical" evidence="1">
    <location>
        <begin position="119"/>
        <end position="142"/>
    </location>
</feature>
<name>A0ABQ6IVJ6_9MICO</name>
<dbReference type="RefSeq" id="WP_284305450.1">
    <property type="nucleotide sequence ID" value="NZ_BSUO01000001.1"/>
</dbReference>
<sequence>MTGFGAALRVETLKLWRSPVAWVAGVTVAVVVPVASVGFVALARGAAGGPVALKARALIIGDGWDALLGFAAQLEAGLGLFVFGVVVSWCVGREFTDGTIVGIFAQPVSRAAIAGAKSVVVVAWAALVSLVVTVLMVVGGVLSGLPVPEFGDVLRVLGLGVFTAATALPAGWVATLTRGYLGGIVATLAAVLGTQFAVALGAGAWVPWSAPGLWAGVAGPAAAATVTPLQLTLPVVVGALGVWATCRAWARLQLGRS</sequence>
<organism evidence="2 3">
    <name type="scientific">Mobilicoccus caccae</name>
    <dbReference type="NCBI Taxonomy" id="1859295"/>
    <lineage>
        <taxon>Bacteria</taxon>
        <taxon>Bacillati</taxon>
        <taxon>Actinomycetota</taxon>
        <taxon>Actinomycetes</taxon>
        <taxon>Micrococcales</taxon>
        <taxon>Dermatophilaceae</taxon>
        <taxon>Mobilicoccus</taxon>
    </lineage>
</organism>
<feature type="transmembrane region" description="Helical" evidence="1">
    <location>
        <begin position="180"/>
        <end position="208"/>
    </location>
</feature>
<comment type="caution">
    <text evidence="2">The sequence shown here is derived from an EMBL/GenBank/DDBJ whole genome shotgun (WGS) entry which is preliminary data.</text>
</comment>
<evidence type="ECO:0000256" key="1">
    <source>
        <dbReference type="SAM" id="Phobius"/>
    </source>
</evidence>
<evidence type="ECO:0008006" key="4">
    <source>
        <dbReference type="Google" id="ProtNLM"/>
    </source>
</evidence>
<dbReference type="Pfam" id="PF12730">
    <property type="entry name" value="ABC2_membrane_4"/>
    <property type="match status" value="1"/>
</dbReference>
<evidence type="ECO:0000313" key="2">
    <source>
        <dbReference type="EMBL" id="GMA41965.1"/>
    </source>
</evidence>
<gene>
    <name evidence="2" type="ORF">GCM10025883_40100</name>
</gene>
<dbReference type="Proteomes" id="UP001157126">
    <property type="component" value="Unassembled WGS sequence"/>
</dbReference>
<feature type="transmembrane region" description="Helical" evidence="1">
    <location>
        <begin position="20"/>
        <end position="43"/>
    </location>
</feature>
<feature type="transmembrane region" description="Helical" evidence="1">
    <location>
        <begin position="228"/>
        <end position="250"/>
    </location>
</feature>
<keyword evidence="3" id="KW-1185">Reference proteome</keyword>
<protein>
    <recommendedName>
        <fullName evidence="4">ABC-2 type transport system permease protein</fullName>
    </recommendedName>
</protein>
<feature type="transmembrane region" description="Helical" evidence="1">
    <location>
        <begin position="154"/>
        <end position="173"/>
    </location>
</feature>
<keyword evidence="1" id="KW-0472">Membrane</keyword>